<keyword evidence="4" id="KW-1185">Reference proteome</keyword>
<dbReference type="EMBL" id="QNRR01000008">
    <property type="protein sequence ID" value="RBP40579.1"/>
    <property type="molecule type" value="Genomic_DNA"/>
</dbReference>
<feature type="signal peptide" evidence="1">
    <location>
        <begin position="1"/>
        <end position="22"/>
    </location>
</feature>
<feature type="domain" description="Neutral/alkaline non-lysosomal ceramidase N-terminal" evidence="2">
    <location>
        <begin position="25"/>
        <end position="252"/>
    </location>
</feature>
<evidence type="ECO:0000313" key="3">
    <source>
        <dbReference type="EMBL" id="RBP40579.1"/>
    </source>
</evidence>
<dbReference type="Proteomes" id="UP000253426">
    <property type="component" value="Unassembled WGS sequence"/>
</dbReference>
<feature type="chain" id="PRO_5016602849" evidence="1">
    <location>
        <begin position="23"/>
        <end position="452"/>
    </location>
</feature>
<reference evidence="3 4" key="1">
    <citation type="submission" date="2018-06" db="EMBL/GenBank/DDBJ databases">
        <title>Genomic Encyclopedia of Type Strains, Phase IV (KMG-IV): sequencing the most valuable type-strain genomes for metagenomic binning, comparative biology and taxonomic classification.</title>
        <authorList>
            <person name="Goeker M."/>
        </authorList>
    </citation>
    <scope>NUCLEOTIDE SEQUENCE [LARGE SCALE GENOMIC DNA]</scope>
    <source>
        <strain evidence="3 4">DSM 25532</strain>
    </source>
</reference>
<accession>A0A366HF83</accession>
<dbReference type="Pfam" id="PF04734">
    <property type="entry name" value="Ceramidase_alk"/>
    <property type="match status" value="1"/>
</dbReference>
<dbReference type="OrthoDB" id="264270at2"/>
<evidence type="ECO:0000259" key="2">
    <source>
        <dbReference type="Pfam" id="PF04734"/>
    </source>
</evidence>
<proteinExistence type="predicted"/>
<dbReference type="InterPro" id="IPR031329">
    <property type="entry name" value="NEUT/ALK_ceramidase_N"/>
</dbReference>
<evidence type="ECO:0000313" key="4">
    <source>
        <dbReference type="Proteomes" id="UP000253426"/>
    </source>
</evidence>
<evidence type="ECO:0000256" key="1">
    <source>
        <dbReference type="SAM" id="SignalP"/>
    </source>
</evidence>
<dbReference type="RefSeq" id="WP_113960430.1">
    <property type="nucleotide sequence ID" value="NZ_QNRR01000008.1"/>
</dbReference>
<comment type="caution">
    <text evidence="3">The sequence shown here is derived from an EMBL/GenBank/DDBJ whole genome shotgun (WGS) entry which is preliminary data.</text>
</comment>
<protein>
    <submittedName>
        <fullName evidence="3">Neutral/alkaline ceramidase-like enzyme</fullName>
    </submittedName>
</protein>
<gene>
    <name evidence="3" type="ORF">DES53_108286</name>
</gene>
<keyword evidence="1" id="KW-0732">Signal</keyword>
<organism evidence="3 4">
    <name type="scientific">Roseimicrobium gellanilyticum</name>
    <dbReference type="NCBI Taxonomy" id="748857"/>
    <lineage>
        <taxon>Bacteria</taxon>
        <taxon>Pseudomonadati</taxon>
        <taxon>Verrucomicrobiota</taxon>
        <taxon>Verrucomicrobiia</taxon>
        <taxon>Verrucomicrobiales</taxon>
        <taxon>Verrucomicrobiaceae</taxon>
        <taxon>Roseimicrobium</taxon>
    </lineage>
</organism>
<sequence length="452" mass="48943">MRILPLTLLTLACLAFVTSSPAQDFKVGVARADITPAEPIRLAGYASRTKPHESVDQPIWVKALALQDNAGATSIIITADTIGTPRWFNDTLASRIEQELKVPRERFLFANSHSHSTPIIHQSLTAMYGLNEIETKAVEAYTKSFLEKSFAVAADAVKNLEPATLDFGKSEATFAGNRRQFGPKGVGFGINPNGAVDHEVPVLRVTRSDGTVKAILFGYACHCTTPGAGPEVSGDWAGHAMANLEQTYAGSTALFITGCGADANPNPRGSIILARAHGLHLAGAVARALTVPMRPVKGAITASFGRADLPLAPLPDRAYYEAKLQDKAPAVQRYAQEHLAKMDRGEKFITSYDAPVQVLRFGNAFTMVGLSGETCVDYALRLRRELPDERLWVAGYCNDVFCYVPSMRILTEGGYEADFSMMYYGFPTRFAPEVENALVGKALELVKKTATP</sequence>
<name>A0A366HF83_9BACT</name>
<dbReference type="AlphaFoldDB" id="A0A366HF83"/>